<proteinExistence type="predicted"/>
<organism evidence="2 3">
    <name type="scientific">[Mycobacterium] manitobense</name>
    <dbReference type="NCBI Taxonomy" id="190147"/>
    <lineage>
        <taxon>Bacteria</taxon>
        <taxon>Bacillati</taxon>
        <taxon>Actinomycetota</taxon>
        <taxon>Actinomycetes</taxon>
        <taxon>Mycobacteriales</taxon>
        <taxon>Mycobacteriaceae</taxon>
        <taxon>Mycolicibacterium</taxon>
    </lineage>
</organism>
<evidence type="ECO:0000259" key="1">
    <source>
        <dbReference type="Pfam" id="PF01882"/>
    </source>
</evidence>
<dbReference type="Proteomes" id="UP001140293">
    <property type="component" value="Unassembled WGS sequence"/>
</dbReference>
<name>A0A9X3BVW9_9MYCO</name>
<sequence>MGRHLNRAKQYFGSDTRGMLEGGHYALLHTRTMEFDDLRPYVPGDEIRDIDWRATARAGSVLVKRFVTEKHHKILLVADAGRNMSALAPGGELKRDVAAVAMGAIGLIALRRTDEVGLVYGDVRGSQHMRSGRGEPHIEGLIEQFYLHSRGDVGTSDIICQLEYVARHLRRPVLIVVISDEPEVSPRLDDVVRRLAGRHDVLWLMISDMPAVGGPADGGHEGVDVATGRVVLDGHSLGPRVLAAYRKAERRRLGALVETITTRGVPFARITGSADVRAKLTAVTEAYRRAG</sequence>
<dbReference type="RefSeq" id="WP_264011959.1">
    <property type="nucleotide sequence ID" value="NZ_JACKSJ010000062.1"/>
</dbReference>
<reference evidence="2" key="2">
    <citation type="journal article" date="2022" name="BMC Genomics">
        <title>Comparative genome analysis of mycobacteria focusing on tRNA and non-coding RNA.</title>
        <authorList>
            <person name="Behra P.R.K."/>
            <person name="Pettersson B.M.F."/>
            <person name="Ramesh M."/>
            <person name="Das S."/>
            <person name="Dasgupta S."/>
            <person name="Kirsebom L.A."/>
        </authorList>
    </citation>
    <scope>NUCLEOTIDE SEQUENCE</scope>
    <source>
        <strain evidence="2">DSM 44615</strain>
    </source>
</reference>
<comment type="caution">
    <text evidence="2">The sequence shown here is derived from an EMBL/GenBank/DDBJ whole genome shotgun (WGS) entry which is preliminary data.</text>
</comment>
<evidence type="ECO:0000313" key="2">
    <source>
        <dbReference type="EMBL" id="MCV7169772.1"/>
    </source>
</evidence>
<dbReference type="Pfam" id="PF01882">
    <property type="entry name" value="DUF58"/>
    <property type="match status" value="1"/>
</dbReference>
<keyword evidence="3" id="KW-1185">Reference proteome</keyword>
<reference evidence="2" key="1">
    <citation type="submission" date="2020-07" db="EMBL/GenBank/DDBJ databases">
        <authorList>
            <person name="Pettersson B.M.F."/>
            <person name="Behra P.R.K."/>
            <person name="Ramesh M."/>
            <person name="Das S."/>
            <person name="Dasgupta S."/>
            <person name="Kirsebom L.A."/>
        </authorList>
    </citation>
    <scope>NUCLEOTIDE SEQUENCE</scope>
    <source>
        <strain evidence="2">DSM 44615</strain>
    </source>
</reference>
<dbReference type="EMBL" id="JACKSJ010000062">
    <property type="protein sequence ID" value="MCV7169772.1"/>
    <property type="molecule type" value="Genomic_DNA"/>
</dbReference>
<dbReference type="PANTHER" id="PTHR33608:SF6">
    <property type="entry name" value="BLL2464 PROTEIN"/>
    <property type="match status" value="1"/>
</dbReference>
<dbReference type="PANTHER" id="PTHR33608">
    <property type="entry name" value="BLL2464 PROTEIN"/>
    <property type="match status" value="1"/>
</dbReference>
<evidence type="ECO:0000313" key="3">
    <source>
        <dbReference type="Proteomes" id="UP001140293"/>
    </source>
</evidence>
<dbReference type="InterPro" id="IPR002881">
    <property type="entry name" value="DUF58"/>
</dbReference>
<accession>A0A9X3BVW9</accession>
<gene>
    <name evidence="2" type="ORF">H7I41_07535</name>
</gene>
<protein>
    <submittedName>
        <fullName evidence="2">DUF58 domain-containing protein</fullName>
    </submittedName>
</protein>
<feature type="domain" description="DUF58" evidence="1">
    <location>
        <begin position="37"/>
        <end position="231"/>
    </location>
</feature>
<dbReference type="AlphaFoldDB" id="A0A9X3BVW9"/>